<gene>
    <name evidence="1" type="ORF">BWY04_01023</name>
</gene>
<dbReference type="PANTHER" id="PTHR21075">
    <property type="entry name" value="ANAEROBIC RIBONUCLEOSIDE-TRIPHOSPHATE REDUCTASE"/>
    <property type="match status" value="1"/>
</dbReference>
<dbReference type="GO" id="GO:0006260">
    <property type="term" value="P:DNA replication"/>
    <property type="evidence" value="ECO:0007669"/>
    <property type="project" value="InterPro"/>
</dbReference>
<protein>
    <submittedName>
        <fullName evidence="1">Anaerobic ribonucleoside triphosphate reductase</fullName>
    </submittedName>
</protein>
<dbReference type="EMBL" id="MWDB01000023">
    <property type="protein sequence ID" value="OQB41137.1"/>
    <property type="molecule type" value="Genomic_DNA"/>
</dbReference>
<proteinExistence type="predicted"/>
<organism evidence="1">
    <name type="scientific">candidate division CPR1 bacterium ADurb.Bin160</name>
    <dbReference type="NCBI Taxonomy" id="1852826"/>
    <lineage>
        <taxon>Bacteria</taxon>
        <taxon>candidate division CPR1</taxon>
    </lineage>
</organism>
<dbReference type="NCBIfam" id="NF006127">
    <property type="entry name" value="PRK08271.1"/>
    <property type="match status" value="1"/>
</dbReference>
<reference evidence="1" key="1">
    <citation type="submission" date="2017-02" db="EMBL/GenBank/DDBJ databases">
        <title>Delving into the versatile metabolic prowess of the omnipresent phylum Bacteroidetes.</title>
        <authorList>
            <person name="Nobu M.K."/>
            <person name="Mei R."/>
            <person name="Narihiro T."/>
            <person name="Kuroda K."/>
            <person name="Liu W.-T."/>
        </authorList>
    </citation>
    <scope>NUCLEOTIDE SEQUENCE</scope>
    <source>
        <strain evidence="1">ADurb.Bin160</strain>
    </source>
</reference>
<dbReference type="InterPro" id="IPR012833">
    <property type="entry name" value="NrdD"/>
</dbReference>
<dbReference type="GO" id="GO:0031250">
    <property type="term" value="C:anaerobic ribonucleoside-triphosphate reductase complex"/>
    <property type="evidence" value="ECO:0007669"/>
    <property type="project" value="TreeGrafter"/>
</dbReference>
<dbReference type="GO" id="GO:0004748">
    <property type="term" value="F:ribonucleoside-diphosphate reductase activity, thioredoxin disulfide as acceptor"/>
    <property type="evidence" value="ECO:0007669"/>
    <property type="project" value="TreeGrafter"/>
</dbReference>
<dbReference type="GO" id="GO:0008998">
    <property type="term" value="F:ribonucleoside-triphosphate reductase (thioredoxin) activity"/>
    <property type="evidence" value="ECO:0007669"/>
    <property type="project" value="InterPro"/>
</dbReference>
<dbReference type="GO" id="GO:0009265">
    <property type="term" value="P:2'-deoxyribonucleotide biosynthetic process"/>
    <property type="evidence" value="ECO:0007669"/>
    <property type="project" value="TreeGrafter"/>
</dbReference>
<dbReference type="Pfam" id="PF13597">
    <property type="entry name" value="NRDD"/>
    <property type="match status" value="1"/>
</dbReference>
<accession>A0A1V5ZLK9</accession>
<dbReference type="Gene3D" id="3.20.70.20">
    <property type="match status" value="1"/>
</dbReference>
<dbReference type="SUPFAM" id="SSF51998">
    <property type="entry name" value="PFL-like glycyl radical enzymes"/>
    <property type="match status" value="1"/>
</dbReference>
<dbReference type="PANTHER" id="PTHR21075:SF0">
    <property type="entry name" value="ANAEROBIC RIBONUCLEOSIDE-TRIPHOSPHATE REDUCTASE"/>
    <property type="match status" value="1"/>
</dbReference>
<evidence type="ECO:0000313" key="1">
    <source>
        <dbReference type="EMBL" id="OQB41137.1"/>
    </source>
</evidence>
<name>A0A1V5ZLK9_9BACT</name>
<comment type="caution">
    <text evidence="1">The sequence shown here is derived from an EMBL/GenBank/DDBJ whole genome shotgun (WGS) entry which is preliminary data.</text>
</comment>
<dbReference type="AlphaFoldDB" id="A0A1V5ZLK9"/>
<sequence>MLSVGFDYDQEFIDIYNRFNTSSSGKTFLDVFGISRRKLDIATMSKLYFSNTENDRSVDVNANIGKQLSNNNYSAEITKGLSKLNSLYLLWNELQKIYGKEHAKKCIDGIISGDYYFHDMISVQIPYCFSFSSRNVMVDGRKYGQLRSKPCKRSESFIAVCVESIFDMAQEQMGALAIPDFIVNLSYFYHKEGINPDDEKDKYKIINDFQRVVHCLNQQYRLSSQSAFTNFSLFDRSIFKKTFEEYRFPDGSLATDISEYFQKIQRIFMDFMSKKDPSTNLPYRFPISTVNIYVTNENEVEDKIFLEDVCKYNSEGVFNIFICRGLAKLASCCRLLSDPLKLQEFSRFDSFGNGGLSLGSARVVTINFARIGKLSKNSESKYFEILEEKMEDVRKLLKSQRQIMKKRIEQGFLKFFTLNWMNMNMFFSTFGMNGIYESLKFMGKDIRDNDGTEMAIKIFKFVEKKLDEFSKEDMIAYNFEQVPAEGSASTLAKLDATYFNDENYPYRIYGNQFLPLWIKADVVERAKLDGILSHHMTGGSICHLNIGAKTTEKQMNDLIELAIKSGLEHFALNPNFSICEDNHTTLGNSNTKICPICSKSIVNNYSRVVGYFTNVTDWDKIRREDDFPNRVFNYL</sequence>
<dbReference type="Proteomes" id="UP000485621">
    <property type="component" value="Unassembled WGS sequence"/>
</dbReference>